<name>A0ABS1DUN1_RUBGE</name>
<dbReference type="EMBL" id="NRRU01000036">
    <property type="protein sequence ID" value="MBK1713369.1"/>
    <property type="molecule type" value="Genomic_DNA"/>
</dbReference>
<gene>
    <name evidence="2" type="ORF">CKO43_11330</name>
</gene>
<feature type="signal peptide" evidence="1">
    <location>
        <begin position="1"/>
        <end position="32"/>
    </location>
</feature>
<keyword evidence="1" id="KW-0732">Signal</keyword>
<feature type="chain" id="PRO_5045480398" description="DUF2946 domain-containing protein" evidence="1">
    <location>
        <begin position="33"/>
        <end position="73"/>
    </location>
</feature>
<evidence type="ECO:0008006" key="4">
    <source>
        <dbReference type="Google" id="ProtNLM"/>
    </source>
</evidence>
<accession>A0ABS1DUN1</accession>
<comment type="caution">
    <text evidence="2">The sequence shown here is derived from an EMBL/GenBank/DDBJ whole genome shotgun (WGS) entry which is preliminary data.</text>
</comment>
<keyword evidence="3" id="KW-1185">Reference proteome</keyword>
<feature type="non-terminal residue" evidence="2">
    <location>
        <position position="73"/>
    </location>
</feature>
<evidence type="ECO:0000256" key="1">
    <source>
        <dbReference type="SAM" id="SignalP"/>
    </source>
</evidence>
<protein>
    <recommendedName>
        <fullName evidence="4">DUF2946 domain-containing protein</fullName>
    </recommendedName>
</protein>
<evidence type="ECO:0000313" key="2">
    <source>
        <dbReference type="EMBL" id="MBK1713369.1"/>
    </source>
</evidence>
<evidence type="ECO:0000313" key="3">
    <source>
        <dbReference type="Proteomes" id="UP001041814"/>
    </source>
</evidence>
<dbReference type="Proteomes" id="UP001041814">
    <property type="component" value="Unassembled WGS sequence"/>
</dbReference>
<reference evidence="2" key="1">
    <citation type="submission" date="2017-08" db="EMBL/GenBank/DDBJ databases">
        <authorList>
            <person name="Imhoff J.F."/>
            <person name="Rahn T."/>
            <person name="Kuenzel S."/>
            <person name="Neulinger S.C."/>
        </authorList>
    </citation>
    <scope>NUCLEOTIDE SEQUENCE</scope>
    <source>
        <strain evidence="2">IM 151</strain>
    </source>
</reference>
<reference evidence="2" key="2">
    <citation type="journal article" date="2020" name="Microorganisms">
        <title>Osmotic Adaptation and Compatible Solute Biosynthesis of Phototrophic Bacteria as Revealed from Genome Analyses.</title>
        <authorList>
            <person name="Imhoff J.F."/>
            <person name="Rahn T."/>
            <person name="Kunzel S."/>
            <person name="Keller A."/>
            <person name="Neulinger S.C."/>
        </authorList>
    </citation>
    <scope>NUCLEOTIDE SEQUENCE</scope>
    <source>
        <strain evidence="2">IM 151</strain>
    </source>
</reference>
<organism evidence="2 3">
    <name type="scientific">Rubrivivax gelatinosus</name>
    <name type="common">Rhodocyclus gelatinosus</name>
    <name type="synonym">Rhodopseudomonas gelatinosa</name>
    <dbReference type="NCBI Taxonomy" id="28068"/>
    <lineage>
        <taxon>Bacteria</taxon>
        <taxon>Pseudomonadati</taxon>
        <taxon>Pseudomonadota</taxon>
        <taxon>Betaproteobacteria</taxon>
        <taxon>Burkholderiales</taxon>
        <taxon>Sphaerotilaceae</taxon>
        <taxon>Rubrivivax</taxon>
    </lineage>
</organism>
<proteinExistence type="predicted"/>
<sequence>MSSWRLRPRSLRWLSLVLIAAWLLPMARSVWAADSAQIVCSASGHLRLQWGAEPGDEGAGAADAGAASCVLCV</sequence>